<proteinExistence type="predicted"/>
<gene>
    <name evidence="1" type="ORF">F5876DRAFT_12226</name>
</gene>
<keyword evidence="2" id="KW-1185">Reference proteome</keyword>
<accession>A0ACC1U0J9</accession>
<evidence type="ECO:0000313" key="1">
    <source>
        <dbReference type="EMBL" id="KAJ3810393.1"/>
    </source>
</evidence>
<feature type="non-terminal residue" evidence="1">
    <location>
        <position position="72"/>
    </location>
</feature>
<dbReference type="Proteomes" id="UP001163835">
    <property type="component" value="Unassembled WGS sequence"/>
</dbReference>
<reference evidence="1" key="1">
    <citation type="submission" date="2022-09" db="EMBL/GenBank/DDBJ databases">
        <title>A Global Phylogenomic Analysis of the Shiitake Genus Lentinula.</title>
        <authorList>
            <consortium name="DOE Joint Genome Institute"/>
            <person name="Sierra-Patev S."/>
            <person name="Min B."/>
            <person name="Naranjo-Ortiz M."/>
            <person name="Looney B."/>
            <person name="Konkel Z."/>
            <person name="Slot J.C."/>
            <person name="Sakamoto Y."/>
            <person name="Steenwyk J.L."/>
            <person name="Rokas A."/>
            <person name="Carro J."/>
            <person name="Camarero S."/>
            <person name="Ferreira P."/>
            <person name="Molpeceres G."/>
            <person name="Ruiz-Duenas F.J."/>
            <person name="Serrano A."/>
            <person name="Henrissat B."/>
            <person name="Drula E."/>
            <person name="Hughes K.W."/>
            <person name="Mata J.L."/>
            <person name="Ishikawa N.K."/>
            <person name="Vargas-Isla R."/>
            <person name="Ushijima S."/>
            <person name="Smith C.A."/>
            <person name="Ahrendt S."/>
            <person name="Andreopoulos W."/>
            <person name="He G."/>
            <person name="Labutti K."/>
            <person name="Lipzen A."/>
            <person name="Ng V."/>
            <person name="Riley R."/>
            <person name="Sandor L."/>
            <person name="Barry K."/>
            <person name="Martinez A.T."/>
            <person name="Xiao Y."/>
            <person name="Gibbons J.G."/>
            <person name="Terashima K."/>
            <person name="Grigoriev I.V."/>
            <person name="Hibbett D.S."/>
        </authorList>
    </citation>
    <scope>NUCLEOTIDE SEQUENCE</scope>
    <source>
        <strain evidence="1">TMI1499</strain>
    </source>
</reference>
<name>A0ACC1U0J9_9AGAR</name>
<feature type="non-terminal residue" evidence="1">
    <location>
        <position position="1"/>
    </location>
</feature>
<evidence type="ECO:0000313" key="2">
    <source>
        <dbReference type="Proteomes" id="UP001163835"/>
    </source>
</evidence>
<organism evidence="1 2">
    <name type="scientific">Lentinula aff. lateritia</name>
    <dbReference type="NCBI Taxonomy" id="2804960"/>
    <lineage>
        <taxon>Eukaryota</taxon>
        <taxon>Fungi</taxon>
        <taxon>Dikarya</taxon>
        <taxon>Basidiomycota</taxon>
        <taxon>Agaricomycotina</taxon>
        <taxon>Agaricomycetes</taxon>
        <taxon>Agaricomycetidae</taxon>
        <taxon>Agaricales</taxon>
        <taxon>Marasmiineae</taxon>
        <taxon>Omphalotaceae</taxon>
        <taxon>Lentinula</taxon>
    </lineage>
</organism>
<sequence>LVRAHDTRVYKQVAFVFSSLSLVLGRAVAPVRFLPRSIYFADCKLYIRTRLLASAFSNFWNPSPCLVITFCS</sequence>
<protein>
    <submittedName>
        <fullName evidence="1">Uncharacterized protein</fullName>
    </submittedName>
</protein>
<comment type="caution">
    <text evidence="1">The sequence shown here is derived from an EMBL/GenBank/DDBJ whole genome shotgun (WGS) entry which is preliminary data.</text>
</comment>
<dbReference type="EMBL" id="MU795104">
    <property type="protein sequence ID" value="KAJ3810393.1"/>
    <property type="molecule type" value="Genomic_DNA"/>
</dbReference>